<dbReference type="Pfam" id="PF03372">
    <property type="entry name" value="Exo_endo_phos"/>
    <property type="match status" value="1"/>
</dbReference>
<dbReference type="AlphaFoldDB" id="J9CE14"/>
<accession>J9CE14</accession>
<protein>
    <submittedName>
        <fullName evidence="2">Endonuclease-exonuclease-phosphatase family protein</fullName>
    </submittedName>
</protein>
<dbReference type="GO" id="GO:0006506">
    <property type="term" value="P:GPI anchor biosynthetic process"/>
    <property type="evidence" value="ECO:0007669"/>
    <property type="project" value="TreeGrafter"/>
</dbReference>
<proteinExistence type="predicted"/>
<dbReference type="EMBL" id="AMCI01004378">
    <property type="protein sequence ID" value="EJW98210.1"/>
    <property type="molecule type" value="Genomic_DNA"/>
</dbReference>
<evidence type="ECO:0000259" key="1">
    <source>
        <dbReference type="Pfam" id="PF03372"/>
    </source>
</evidence>
<dbReference type="SUPFAM" id="SSF56219">
    <property type="entry name" value="DNase I-like"/>
    <property type="match status" value="1"/>
</dbReference>
<reference evidence="2" key="1">
    <citation type="journal article" date="2012" name="PLoS ONE">
        <title>Gene sets for utilization of primary and secondary nutrition supplies in the distal gut of endangered iberian lynx.</title>
        <authorList>
            <person name="Alcaide M."/>
            <person name="Messina E."/>
            <person name="Richter M."/>
            <person name="Bargiela R."/>
            <person name="Peplies J."/>
            <person name="Huws S.A."/>
            <person name="Newbold C.J."/>
            <person name="Golyshin P.N."/>
            <person name="Simon M.A."/>
            <person name="Lopez G."/>
            <person name="Yakimov M.M."/>
            <person name="Ferrer M."/>
        </authorList>
    </citation>
    <scope>NUCLEOTIDE SEQUENCE</scope>
</reference>
<dbReference type="Gene3D" id="3.60.10.10">
    <property type="entry name" value="Endonuclease/exonuclease/phosphatase"/>
    <property type="match status" value="1"/>
</dbReference>
<dbReference type="InterPro" id="IPR036691">
    <property type="entry name" value="Endo/exonu/phosph_ase_sf"/>
</dbReference>
<dbReference type="InterPro" id="IPR051916">
    <property type="entry name" value="GPI-anchor_lipid_remodeler"/>
</dbReference>
<name>J9CE14_9ZZZZ</name>
<comment type="caution">
    <text evidence="2">The sequence shown here is derived from an EMBL/GenBank/DDBJ whole genome shotgun (WGS) entry which is preliminary data.</text>
</comment>
<feature type="domain" description="Endonuclease/exonuclease/phosphatase" evidence="1">
    <location>
        <begin position="54"/>
        <end position="262"/>
    </location>
</feature>
<keyword evidence="2" id="KW-0255">Endonuclease</keyword>
<dbReference type="GO" id="GO:0016020">
    <property type="term" value="C:membrane"/>
    <property type="evidence" value="ECO:0007669"/>
    <property type="project" value="GOC"/>
</dbReference>
<dbReference type="GO" id="GO:0004527">
    <property type="term" value="F:exonuclease activity"/>
    <property type="evidence" value="ECO:0007669"/>
    <property type="project" value="UniProtKB-KW"/>
</dbReference>
<dbReference type="InterPro" id="IPR005135">
    <property type="entry name" value="Endo/exonuclease/phosphatase"/>
</dbReference>
<keyword evidence="2" id="KW-0540">Nuclease</keyword>
<keyword evidence="2" id="KW-0269">Exonuclease</keyword>
<sequence length="281" mass="31264">MDLSILLLVLVFAVVGYVTYMQIQYYRIPDGQELAVENPVGSVLKTGEDYTALTYNIGFGAYGPEYSFFMDSGVMEDGTPVTGKYGKALSRESVLEHTEGALKVLKEQNTDFIFLQEVDVKAHRSYKVDQTALLKEKMAGYSSVFANNFHSAYLLYPFSDPHGAVEAGLLTFSRAKISSAVRRSYPVDPGFIVKFTDLDRCFALHRVPVDNGKELVLINSHMSAYDKGGLIRVQQLKLLNSVMAEEYQKGNYVIVGGDFNHALGEEAATAFMGKQQFPEWV</sequence>
<keyword evidence="2" id="KW-0378">Hydrolase</keyword>
<feature type="non-terminal residue" evidence="2">
    <location>
        <position position="281"/>
    </location>
</feature>
<dbReference type="GO" id="GO:0004519">
    <property type="term" value="F:endonuclease activity"/>
    <property type="evidence" value="ECO:0007669"/>
    <property type="project" value="UniProtKB-KW"/>
</dbReference>
<organism evidence="2">
    <name type="scientific">gut metagenome</name>
    <dbReference type="NCBI Taxonomy" id="749906"/>
    <lineage>
        <taxon>unclassified sequences</taxon>
        <taxon>metagenomes</taxon>
        <taxon>organismal metagenomes</taxon>
    </lineage>
</organism>
<evidence type="ECO:0000313" key="2">
    <source>
        <dbReference type="EMBL" id="EJW98210.1"/>
    </source>
</evidence>
<gene>
    <name evidence="2" type="ORF">EVA_13683</name>
</gene>
<dbReference type="PANTHER" id="PTHR14859">
    <property type="entry name" value="CALCOFLUOR WHITE HYPERSENSITIVE PROTEIN PRECURSOR"/>
    <property type="match status" value="1"/>
</dbReference>
<dbReference type="PANTHER" id="PTHR14859:SF1">
    <property type="entry name" value="PGAP2-INTERACTING PROTEIN"/>
    <property type="match status" value="1"/>
</dbReference>